<feature type="domain" description="Alpha/beta hydrolase fold-3" evidence="3">
    <location>
        <begin position="69"/>
        <end position="266"/>
    </location>
</feature>
<reference evidence="4 5" key="1">
    <citation type="journal article" date="2012" name="J. Bacteriol.">
        <title>Genome sequence of benzo(a)pyrene-degrading bacterium Novosphingobium pentaromativorans US6-1.</title>
        <authorList>
            <person name="Luo Y.R."/>
            <person name="Kang S.G."/>
            <person name="Kim S.J."/>
            <person name="Kim M.R."/>
            <person name="Li N."/>
            <person name="Lee J.H."/>
            <person name="Kwon K.K."/>
        </authorList>
    </citation>
    <scope>NUCLEOTIDE SEQUENCE [LARGE SCALE GENOMIC DNA]</scope>
    <source>
        <strain evidence="4 5">US6-1</strain>
    </source>
</reference>
<dbReference type="OrthoDB" id="9806180at2"/>
<sequence>MNQPATHAIVLPPERAGRTAPDDLVNRRAGLRQALADGQWRSDTPGEETSFDGVRALRFRPEGASLATVLHMHGGGFRLGCPDIMGAFAGTLARRCGVTVICPAYRLAPEHPFPAAIADARKVHQAIMAAGEKHLILSGDSAGGGVAAASAALAHADAVPPIGLILLSAWLDLTVSSPSYVHNAATDPLFSQEAARAAAELYLQGHDARHPLASPIFADPALFPPTLVNAGTGEVLADDSRLFHDRLAKAGIPAELSMVADMEHVAVTRDAGLTGAAQTMDEVVAFVDNLLLDVRSRTR</sequence>
<evidence type="ECO:0000313" key="5">
    <source>
        <dbReference type="Proteomes" id="UP000004030"/>
    </source>
</evidence>
<name>G6E854_9SPHN</name>
<dbReference type="PATRIC" id="fig|1088721.3.peg.516"/>
<dbReference type="SUPFAM" id="SSF53474">
    <property type="entry name" value="alpha/beta-Hydrolases"/>
    <property type="match status" value="1"/>
</dbReference>
<dbReference type="EMBL" id="AGFM01000008">
    <property type="protein sequence ID" value="EHJ62394.1"/>
    <property type="molecule type" value="Genomic_DNA"/>
</dbReference>
<evidence type="ECO:0000259" key="3">
    <source>
        <dbReference type="Pfam" id="PF07859"/>
    </source>
</evidence>
<dbReference type="eggNOG" id="COG0657">
    <property type="taxonomic scope" value="Bacteria"/>
</dbReference>
<dbReference type="PANTHER" id="PTHR48081">
    <property type="entry name" value="AB HYDROLASE SUPERFAMILY PROTEIN C4A8.06C"/>
    <property type="match status" value="1"/>
</dbReference>
<dbReference type="GO" id="GO:0004806">
    <property type="term" value="F:triacylglycerol lipase activity"/>
    <property type="evidence" value="ECO:0007669"/>
    <property type="project" value="TreeGrafter"/>
</dbReference>
<accession>G6E854</accession>
<dbReference type="Gene3D" id="3.40.50.1820">
    <property type="entry name" value="alpha/beta hydrolase"/>
    <property type="match status" value="1"/>
</dbReference>
<dbReference type="InterPro" id="IPR029058">
    <property type="entry name" value="AB_hydrolase_fold"/>
</dbReference>
<comment type="caution">
    <text evidence="4">The sequence shown here is derived from an EMBL/GenBank/DDBJ whole genome shotgun (WGS) entry which is preliminary data.</text>
</comment>
<keyword evidence="5" id="KW-1185">Reference proteome</keyword>
<dbReference type="Proteomes" id="UP000004030">
    <property type="component" value="Unassembled WGS sequence"/>
</dbReference>
<dbReference type="PANTHER" id="PTHR48081:SF30">
    <property type="entry name" value="ACETYL-HYDROLASE LIPR-RELATED"/>
    <property type="match status" value="1"/>
</dbReference>
<evidence type="ECO:0000313" key="4">
    <source>
        <dbReference type="EMBL" id="EHJ62394.1"/>
    </source>
</evidence>
<evidence type="ECO:0000256" key="1">
    <source>
        <dbReference type="ARBA" id="ARBA00010515"/>
    </source>
</evidence>
<keyword evidence="2" id="KW-0378">Hydrolase</keyword>
<organism evidence="4 5">
    <name type="scientific">Novosphingobium pentaromativorans US6-1</name>
    <dbReference type="NCBI Taxonomy" id="1088721"/>
    <lineage>
        <taxon>Bacteria</taxon>
        <taxon>Pseudomonadati</taxon>
        <taxon>Pseudomonadota</taxon>
        <taxon>Alphaproteobacteria</taxon>
        <taxon>Sphingomonadales</taxon>
        <taxon>Sphingomonadaceae</taxon>
        <taxon>Novosphingobium</taxon>
    </lineage>
</organism>
<gene>
    <name evidence="4" type="ORF">NSU_0525</name>
</gene>
<dbReference type="Pfam" id="PF07859">
    <property type="entry name" value="Abhydrolase_3"/>
    <property type="match status" value="1"/>
</dbReference>
<dbReference type="InterPro" id="IPR050300">
    <property type="entry name" value="GDXG_lipolytic_enzyme"/>
</dbReference>
<dbReference type="RefSeq" id="WP_007011442.1">
    <property type="nucleotide sequence ID" value="NZ_AGFM01000008.1"/>
</dbReference>
<evidence type="ECO:0000256" key="2">
    <source>
        <dbReference type="ARBA" id="ARBA00022801"/>
    </source>
</evidence>
<proteinExistence type="inferred from homology"/>
<protein>
    <recommendedName>
        <fullName evidence="3">Alpha/beta hydrolase fold-3 domain-containing protein</fullName>
    </recommendedName>
</protein>
<comment type="similarity">
    <text evidence="1">Belongs to the 'GDXG' lipolytic enzyme family.</text>
</comment>
<dbReference type="AlphaFoldDB" id="G6E854"/>
<dbReference type="InterPro" id="IPR013094">
    <property type="entry name" value="AB_hydrolase_3"/>
</dbReference>